<reference evidence="3" key="2">
    <citation type="submission" date="2013-12" db="EMBL/GenBank/DDBJ databases">
        <authorList>
            <person name="Yu Y."/>
            <person name="Lee S."/>
            <person name="de Baynast K."/>
            <person name="Wissotski M."/>
            <person name="Liu L."/>
            <person name="Talag J."/>
            <person name="Goicoechea J."/>
            <person name="Angelova A."/>
            <person name="Jetty R."/>
            <person name="Kudrna D."/>
            <person name="Golser W."/>
            <person name="Rivera L."/>
            <person name="Zhang J."/>
            <person name="Wing R."/>
        </authorList>
    </citation>
    <scope>NUCLEOTIDE SEQUENCE</scope>
</reference>
<name>A0A0D9XIK1_9ORYZ</name>
<evidence type="ECO:0000256" key="1">
    <source>
        <dbReference type="SAM" id="MobiDB-lite"/>
    </source>
</evidence>
<reference evidence="2" key="3">
    <citation type="submission" date="2015-04" db="UniProtKB">
        <authorList>
            <consortium name="EnsemblPlants"/>
        </authorList>
    </citation>
    <scope>IDENTIFICATION</scope>
</reference>
<dbReference type="HOGENOM" id="CLU_2162038_0_0_1"/>
<dbReference type="Gramene" id="LPERR10G03980.3">
    <property type="protein sequence ID" value="LPERR10G03980.3"/>
    <property type="gene ID" value="LPERR10G03980"/>
</dbReference>
<keyword evidence="3" id="KW-1185">Reference proteome</keyword>
<sequence length="111" mass="12038">MPRAVSRSPPSHSRRRSPSPRYGSRRSRRDRSRSSRWSTSTCRCMLAAARHTGRTLVAPPHRVVAPCMAASAGCNSAAPSSTAGRRADALRRRLTKPPNLKPHGSLLPAST</sequence>
<dbReference type="EnsemblPlants" id="LPERR10G03980.3">
    <property type="protein sequence ID" value="LPERR10G03980.3"/>
    <property type="gene ID" value="LPERR10G03980"/>
</dbReference>
<organism evidence="2 3">
    <name type="scientific">Leersia perrieri</name>
    <dbReference type="NCBI Taxonomy" id="77586"/>
    <lineage>
        <taxon>Eukaryota</taxon>
        <taxon>Viridiplantae</taxon>
        <taxon>Streptophyta</taxon>
        <taxon>Embryophyta</taxon>
        <taxon>Tracheophyta</taxon>
        <taxon>Spermatophyta</taxon>
        <taxon>Magnoliopsida</taxon>
        <taxon>Liliopsida</taxon>
        <taxon>Poales</taxon>
        <taxon>Poaceae</taxon>
        <taxon>BOP clade</taxon>
        <taxon>Oryzoideae</taxon>
        <taxon>Oryzeae</taxon>
        <taxon>Oryzinae</taxon>
        <taxon>Leersia</taxon>
    </lineage>
</organism>
<feature type="region of interest" description="Disordered" evidence="1">
    <location>
        <begin position="1"/>
        <end position="41"/>
    </location>
</feature>
<evidence type="ECO:0000313" key="2">
    <source>
        <dbReference type="EnsemblPlants" id="LPERR10G03980.3"/>
    </source>
</evidence>
<reference evidence="2 3" key="1">
    <citation type="submission" date="2012-08" db="EMBL/GenBank/DDBJ databases">
        <title>Oryza genome evolution.</title>
        <authorList>
            <person name="Wing R.A."/>
        </authorList>
    </citation>
    <scope>NUCLEOTIDE SEQUENCE</scope>
</reference>
<feature type="compositionally biased region" description="Low complexity" evidence="1">
    <location>
        <begin position="1"/>
        <end position="11"/>
    </location>
</feature>
<dbReference type="AlphaFoldDB" id="A0A0D9XIK1"/>
<dbReference type="Proteomes" id="UP000032180">
    <property type="component" value="Chromosome 10"/>
</dbReference>
<evidence type="ECO:0000313" key="3">
    <source>
        <dbReference type="Proteomes" id="UP000032180"/>
    </source>
</evidence>
<proteinExistence type="predicted"/>
<protein>
    <submittedName>
        <fullName evidence="2">Uncharacterized protein</fullName>
    </submittedName>
</protein>
<feature type="compositionally biased region" description="Basic residues" evidence="1">
    <location>
        <begin position="12"/>
        <end position="31"/>
    </location>
</feature>
<accession>A0A0D9XIK1</accession>